<dbReference type="KEGG" id="nhe:NECHADRAFT_106052"/>
<dbReference type="STRING" id="660122.C7YQP8"/>
<dbReference type="SUPFAM" id="SSF52540">
    <property type="entry name" value="P-loop containing nucleoside triphosphate hydrolases"/>
    <property type="match status" value="2"/>
</dbReference>
<dbReference type="InterPro" id="IPR038718">
    <property type="entry name" value="SNF2-like_sf"/>
</dbReference>
<dbReference type="SMART" id="SM00490">
    <property type="entry name" value="HELICc"/>
    <property type="match status" value="1"/>
</dbReference>
<dbReference type="PROSITE" id="PS51194">
    <property type="entry name" value="HELICASE_CTER"/>
    <property type="match status" value="1"/>
</dbReference>
<feature type="domain" description="Helicase ATP-binding" evidence="5">
    <location>
        <begin position="75"/>
        <end position="277"/>
    </location>
</feature>
<keyword evidence="1" id="KW-0547">Nucleotide-binding</keyword>
<evidence type="ECO:0000259" key="6">
    <source>
        <dbReference type="PROSITE" id="PS51194"/>
    </source>
</evidence>
<evidence type="ECO:0000259" key="5">
    <source>
        <dbReference type="PROSITE" id="PS51192"/>
    </source>
</evidence>
<evidence type="ECO:0000256" key="2">
    <source>
        <dbReference type="ARBA" id="ARBA00022801"/>
    </source>
</evidence>
<dbReference type="VEuPathDB" id="FungiDB:NECHADRAFT_106052"/>
<dbReference type="InParanoid" id="C7YQP8"/>
<dbReference type="EMBL" id="GG698898">
    <property type="protein sequence ID" value="EEU46508.1"/>
    <property type="molecule type" value="Genomic_DNA"/>
</dbReference>
<dbReference type="InterPro" id="IPR027417">
    <property type="entry name" value="P-loop_NTPase"/>
</dbReference>
<dbReference type="PROSITE" id="PS51192">
    <property type="entry name" value="HELICASE_ATP_BIND_1"/>
    <property type="match status" value="1"/>
</dbReference>
<keyword evidence="2" id="KW-0378">Hydrolase</keyword>
<organism evidence="7 8">
    <name type="scientific">Fusarium vanettenii (strain ATCC MYA-4622 / CBS 123669 / FGSC 9596 / NRRL 45880 / 77-13-4)</name>
    <name type="common">Fusarium solani subsp. pisi</name>
    <dbReference type="NCBI Taxonomy" id="660122"/>
    <lineage>
        <taxon>Eukaryota</taxon>
        <taxon>Fungi</taxon>
        <taxon>Dikarya</taxon>
        <taxon>Ascomycota</taxon>
        <taxon>Pezizomycotina</taxon>
        <taxon>Sordariomycetes</taxon>
        <taxon>Hypocreomycetidae</taxon>
        <taxon>Hypocreales</taxon>
        <taxon>Nectriaceae</taxon>
        <taxon>Fusarium</taxon>
        <taxon>Fusarium solani species complex</taxon>
        <taxon>Fusarium vanettenii</taxon>
    </lineage>
</organism>
<dbReference type="RefSeq" id="XP_003052221.1">
    <property type="nucleotide sequence ID" value="XM_003052175.1"/>
</dbReference>
<dbReference type="Proteomes" id="UP000005206">
    <property type="component" value="Chromosome 4"/>
</dbReference>
<evidence type="ECO:0000313" key="8">
    <source>
        <dbReference type="Proteomes" id="UP000005206"/>
    </source>
</evidence>
<reference evidence="7 8" key="1">
    <citation type="journal article" date="2009" name="PLoS Genet.">
        <title>The genome of Nectria haematococca: contribution of supernumerary chromosomes to gene expansion.</title>
        <authorList>
            <person name="Coleman J.J."/>
            <person name="Rounsley S.D."/>
            <person name="Rodriguez-Carres M."/>
            <person name="Kuo A."/>
            <person name="Wasmann C.C."/>
            <person name="Grimwood J."/>
            <person name="Schmutz J."/>
            <person name="Taga M."/>
            <person name="White G.J."/>
            <person name="Zhou S."/>
            <person name="Schwartz D.C."/>
            <person name="Freitag M."/>
            <person name="Ma L.J."/>
            <person name="Danchin E.G."/>
            <person name="Henrissat B."/>
            <person name="Coutinho P.M."/>
            <person name="Nelson D.R."/>
            <person name="Straney D."/>
            <person name="Napoli C.A."/>
            <person name="Barker B.M."/>
            <person name="Gribskov M."/>
            <person name="Rep M."/>
            <person name="Kroken S."/>
            <person name="Molnar I."/>
            <person name="Rensing C."/>
            <person name="Kennell J.C."/>
            <person name="Zamora J."/>
            <person name="Farman M.L."/>
            <person name="Selker E.U."/>
            <person name="Salamov A."/>
            <person name="Shapiro H."/>
            <person name="Pangilinan J."/>
            <person name="Lindquist E."/>
            <person name="Lamers C."/>
            <person name="Grigoriev I.V."/>
            <person name="Geiser D.M."/>
            <person name="Covert S.F."/>
            <person name="Temporini E."/>
            <person name="Vanetten H.D."/>
        </authorList>
    </citation>
    <scope>NUCLEOTIDE SEQUENCE [LARGE SCALE GENOMIC DNA]</scope>
    <source>
        <strain evidence="8">ATCC MYA-4622 / CBS 123669 / FGSC 9596 / NRRL 45880 / 77-13-4</strain>
    </source>
</reference>
<feature type="compositionally biased region" description="Basic and acidic residues" evidence="4">
    <location>
        <begin position="532"/>
        <end position="548"/>
    </location>
</feature>
<dbReference type="InterPro" id="IPR014001">
    <property type="entry name" value="Helicase_ATP-bd"/>
</dbReference>
<evidence type="ECO:0000313" key="7">
    <source>
        <dbReference type="EMBL" id="EEU46508.1"/>
    </source>
</evidence>
<dbReference type="InterPro" id="IPR050628">
    <property type="entry name" value="SNF2_RAD54_helicase_TF"/>
</dbReference>
<dbReference type="GO" id="GO:0008094">
    <property type="term" value="F:ATP-dependent activity, acting on DNA"/>
    <property type="evidence" value="ECO:0007669"/>
    <property type="project" value="TreeGrafter"/>
</dbReference>
<dbReference type="SMART" id="SM00487">
    <property type="entry name" value="DEXDc"/>
    <property type="match status" value="1"/>
</dbReference>
<dbReference type="Gene3D" id="3.40.50.10810">
    <property type="entry name" value="Tandem AAA-ATPase domain"/>
    <property type="match status" value="1"/>
</dbReference>
<dbReference type="Pfam" id="PF00176">
    <property type="entry name" value="SNF2-rel_dom"/>
    <property type="match status" value="1"/>
</dbReference>
<dbReference type="eggNOG" id="KOG4439">
    <property type="taxonomic scope" value="Eukaryota"/>
</dbReference>
<dbReference type="OrthoDB" id="5105430at2759"/>
<gene>
    <name evidence="7" type="primary">CHR2101</name>
    <name evidence="7" type="ORF">NECHADRAFT_106052</name>
</gene>
<dbReference type="GO" id="GO:0005634">
    <property type="term" value="C:nucleus"/>
    <property type="evidence" value="ECO:0007669"/>
    <property type="project" value="TreeGrafter"/>
</dbReference>
<dbReference type="Pfam" id="PF00271">
    <property type="entry name" value="Helicase_C"/>
    <property type="match status" value="1"/>
</dbReference>
<keyword evidence="3" id="KW-0067">ATP-binding</keyword>
<feature type="region of interest" description="Disordered" evidence="4">
    <location>
        <begin position="517"/>
        <end position="548"/>
    </location>
</feature>
<keyword evidence="8" id="KW-1185">Reference proteome</keyword>
<dbReference type="InterPro" id="IPR001650">
    <property type="entry name" value="Helicase_C-like"/>
</dbReference>
<evidence type="ECO:0000256" key="3">
    <source>
        <dbReference type="ARBA" id="ARBA00022840"/>
    </source>
</evidence>
<dbReference type="PANTHER" id="PTHR45626">
    <property type="entry name" value="TRANSCRIPTION TERMINATION FACTOR 2-RELATED"/>
    <property type="match status" value="1"/>
</dbReference>
<dbReference type="GO" id="GO:0016787">
    <property type="term" value="F:hydrolase activity"/>
    <property type="evidence" value="ECO:0007669"/>
    <property type="project" value="UniProtKB-KW"/>
</dbReference>
<dbReference type="eggNOG" id="KOG0387">
    <property type="taxonomic scope" value="Eukaryota"/>
</dbReference>
<dbReference type="CDD" id="cd18793">
    <property type="entry name" value="SF2_C_SNF"/>
    <property type="match status" value="1"/>
</dbReference>
<dbReference type="InterPro" id="IPR000330">
    <property type="entry name" value="SNF2_N"/>
</dbReference>
<accession>C7YQP8</accession>
<dbReference type="OMA" id="DEAQMVN"/>
<protein>
    <submittedName>
        <fullName evidence="7">Uncharacterized protein</fullName>
    </submittedName>
</protein>
<evidence type="ECO:0000256" key="1">
    <source>
        <dbReference type="ARBA" id="ARBA00022741"/>
    </source>
</evidence>
<name>C7YQP8_FUSV7</name>
<dbReference type="Gene3D" id="3.40.50.300">
    <property type="entry name" value="P-loop containing nucleotide triphosphate hydrolases"/>
    <property type="match status" value="1"/>
</dbReference>
<dbReference type="AlphaFoldDB" id="C7YQP8"/>
<dbReference type="GO" id="GO:0005524">
    <property type="term" value="F:ATP binding"/>
    <property type="evidence" value="ECO:0007669"/>
    <property type="project" value="UniProtKB-KW"/>
</dbReference>
<dbReference type="GO" id="GO:0006281">
    <property type="term" value="P:DNA repair"/>
    <property type="evidence" value="ECO:0007669"/>
    <property type="project" value="TreeGrafter"/>
</dbReference>
<evidence type="ECO:0000256" key="4">
    <source>
        <dbReference type="SAM" id="MobiDB-lite"/>
    </source>
</evidence>
<feature type="domain" description="Helicase C-terminal" evidence="6">
    <location>
        <begin position="573"/>
        <end position="731"/>
    </location>
</feature>
<dbReference type="HOGENOM" id="CLU_367258_0_0_1"/>
<dbReference type="InterPro" id="IPR049730">
    <property type="entry name" value="SNF2/RAD54-like_C"/>
</dbReference>
<sequence>MDDNKRMRLDTTEDSTVPHVRLNGKEVNLFTLLAGDELNQHRERLTDTELETEPVLGLKSVLKPWQQTGQQKLQILAKSVFQGGFLCDSVGLGKSLTSLIAALKLRAELLPKCGFILVVCRPSCVAQWFDEIRTHFDEGSRPSCIILDSHDIPVTALLEYDIVICSSGFVKKLHENWMGYTNFIHCIHGMGLKTALATFGRRLERPSLPLHSVLYKELGKEIPVLILDESHDAKNEAGLLNQAIRSLQYRHIFLLTGTPIPNTWRDLAGQTRLLPGGGLFKSSEHFLEVFQGSTQGQPSDARRKLYTALYQCLIVGRPKSLLQLPPPQEHMVPVHLEDRVTILYIDYLTARHKRYLRDSRRPGAHDENARMLFQKAMALGMQAQRLAGCTILLTATDIGAEHHDPHAKILPTIEEAFEAYKRSTKLIHPNTKLDEMEDEEFEYFRAFFEDLSTSPASSAPQHGSQPGSDEEGQAIEEAALLNHETDTQPRYSDPNFEYHDDAQDADWQPQDHVAGFETEEEDDGGDAGAADSAEHSGNKPQREKRANPKFIERWLGRLETEPDTKIFEPRVRAIINTIKQIRQRSQDDKVIVVSGMVMMLDVVHEGLRREARVNPSMKFDIGEFNGTTKPERRTEVIREFNRQNSLMRVLLLSAVAGGTGLNLAGGCHVILCEPWWTPGLVEQVIGRANRMPQQKQVQVYKVTAAMSSIDTLIQEKLAKKQEFIDQTVPFFIRHDATPCIPLALPSQEDLDSEVRKETE</sequence>
<dbReference type="GeneID" id="9673599"/>
<proteinExistence type="predicted"/>